<evidence type="ECO:0000313" key="13">
    <source>
        <dbReference type="EMBL" id="CAG9858799.1"/>
    </source>
</evidence>
<evidence type="ECO:0000259" key="11">
    <source>
        <dbReference type="Pfam" id="PF00534"/>
    </source>
</evidence>
<keyword evidence="7" id="KW-0472">Membrane</keyword>
<comment type="catalytic activity">
    <reaction evidence="8 10">
        <text>a beta-D-Man-(1-&gt;4)-beta-D-GlcNAc-(1-&gt;4)-alpha-D-GlcNAc-diphospho-di-trans,poly-cis-dolichol + GDP-alpha-D-mannose = an alpha-D-Man-(1-&gt;3)-beta-D-Man-(1-&gt;4)-beta-D-GlcNAc-(1-&gt;4)-alpha-D-GlcNAc-diphospho-di-trans,poly-cis-dolichol + GDP + H(+)</text>
        <dbReference type="Rhea" id="RHEA:29515"/>
        <dbReference type="Rhea" id="RHEA-COMP:19511"/>
        <dbReference type="Rhea" id="RHEA-COMP:19513"/>
        <dbReference type="ChEBI" id="CHEBI:15378"/>
        <dbReference type="ChEBI" id="CHEBI:57527"/>
        <dbReference type="ChEBI" id="CHEBI:58189"/>
        <dbReference type="ChEBI" id="CHEBI:58472"/>
        <dbReference type="ChEBI" id="CHEBI:132510"/>
        <dbReference type="EC" id="2.4.1.132"/>
    </reaction>
    <physiologicalReaction direction="left-to-right" evidence="8 10">
        <dbReference type="Rhea" id="RHEA:29516"/>
    </physiologicalReaction>
</comment>
<keyword evidence="14" id="KW-1185">Reference proteome</keyword>
<dbReference type="Gene3D" id="3.40.50.2000">
    <property type="entry name" value="Glycogen Phosphorylase B"/>
    <property type="match status" value="2"/>
</dbReference>
<evidence type="ECO:0000256" key="9">
    <source>
        <dbReference type="ARBA" id="ARBA00045104"/>
    </source>
</evidence>
<evidence type="ECO:0000256" key="3">
    <source>
        <dbReference type="ARBA" id="ARBA00022679"/>
    </source>
</evidence>
<dbReference type="PANTHER" id="PTHR45918:SF1">
    <property type="entry name" value="ALPHA-1,3_1,6-MANNOSYLTRANSFERASE ALG2"/>
    <property type="match status" value="1"/>
</dbReference>
<dbReference type="Pfam" id="PF00534">
    <property type="entry name" value="Glycos_transf_1"/>
    <property type="match status" value="1"/>
</dbReference>
<protein>
    <recommendedName>
        <fullName evidence="10">Alpha-1,3/1,6-mannosyltransferase ALG2</fullName>
        <ecNumber evidence="10">2.4.1.132</ecNumber>
        <ecNumber evidence="10">2.4.1.257</ecNumber>
    </recommendedName>
    <alternativeName>
        <fullName evidence="10">GDP-Man:Man(1)GlcNAc(2)-PP-Dol alpha-1,3-mannosyltransferase</fullName>
    </alternativeName>
</protein>
<feature type="domain" description="Glycosyl transferase family 1" evidence="11">
    <location>
        <begin position="216"/>
        <end position="379"/>
    </location>
</feature>
<dbReference type="GO" id="GO:0004378">
    <property type="term" value="F:GDP-Man:Man(1)GlcNAc(2)-PP-Dol alpha-1,3-mannosyltransferase activity"/>
    <property type="evidence" value="ECO:0007669"/>
    <property type="project" value="UniProtKB-UniRule"/>
</dbReference>
<dbReference type="OrthoDB" id="448893at2759"/>
<dbReference type="InterPro" id="IPR001296">
    <property type="entry name" value="Glyco_trans_1"/>
</dbReference>
<comment type="catalytic activity">
    <reaction evidence="9 10">
        <text>an alpha-D-Man-(1-&gt;3)-beta-D-Man-(1-&gt;4)-beta-D-GlcNAc-(1-&gt;4)-alpha-D-GlcNAc-diphospho-di-trans,poly-cis-dolichol + GDP-alpha-D-mannose = an alpha-D-Man-(1-&gt;3)-[alpha-D-Man-(1-&gt;6)]-beta-D-Man-(1-&gt;4)-beta-D-GlcNAc-(1-&gt;4)-alpha-D-GlcNAc-diphospho-di-trans,poly-cis-dolichol + GDP + H(+)</text>
        <dbReference type="Rhea" id="RHEA:29519"/>
        <dbReference type="Rhea" id="RHEA-COMP:19513"/>
        <dbReference type="Rhea" id="RHEA-COMP:19515"/>
        <dbReference type="ChEBI" id="CHEBI:15378"/>
        <dbReference type="ChEBI" id="CHEBI:57527"/>
        <dbReference type="ChEBI" id="CHEBI:58189"/>
        <dbReference type="ChEBI" id="CHEBI:132510"/>
        <dbReference type="ChEBI" id="CHEBI:132511"/>
        <dbReference type="EC" id="2.4.1.257"/>
    </reaction>
    <physiologicalReaction direction="left-to-right" evidence="9 10">
        <dbReference type="Rhea" id="RHEA:29520"/>
    </physiologicalReaction>
</comment>
<dbReference type="Pfam" id="PF13439">
    <property type="entry name" value="Glyco_transf_4"/>
    <property type="match status" value="1"/>
</dbReference>
<evidence type="ECO:0000256" key="1">
    <source>
        <dbReference type="ARBA" id="ARBA00004922"/>
    </source>
</evidence>
<comment type="similarity">
    <text evidence="10">Belongs to the glycosyltransferase group 1 family.</text>
</comment>
<comment type="function">
    <text evidence="10">Mannosylates Man(2)GlcNAc(2)-dolichol diphosphate and Man(1)GlcNAc(2)-dolichol diphosphate to form Man(3)GlcNAc(2)-dolichol diphosphate.</text>
</comment>
<comment type="pathway">
    <text evidence="1 10">Protein modification; protein glycosylation.</text>
</comment>
<gene>
    <name evidence="13" type="ORF">PHYEVI_LOCUS5186</name>
</gene>
<dbReference type="GO" id="GO:0005789">
    <property type="term" value="C:endoplasmic reticulum membrane"/>
    <property type="evidence" value="ECO:0007669"/>
    <property type="project" value="UniProtKB-SubCell"/>
</dbReference>
<dbReference type="InterPro" id="IPR028098">
    <property type="entry name" value="Glyco_trans_4-like_N"/>
</dbReference>
<evidence type="ECO:0000256" key="8">
    <source>
        <dbReference type="ARBA" id="ARBA00045103"/>
    </source>
</evidence>
<evidence type="ECO:0000256" key="2">
    <source>
        <dbReference type="ARBA" id="ARBA00022676"/>
    </source>
</evidence>
<dbReference type="Proteomes" id="UP001153712">
    <property type="component" value="Chromosome 2"/>
</dbReference>
<proteinExistence type="inferred from homology"/>
<evidence type="ECO:0000256" key="7">
    <source>
        <dbReference type="ARBA" id="ARBA00023136"/>
    </source>
</evidence>
<evidence type="ECO:0000313" key="14">
    <source>
        <dbReference type="Proteomes" id="UP001153712"/>
    </source>
</evidence>
<reference evidence="13" key="1">
    <citation type="submission" date="2022-01" db="EMBL/GenBank/DDBJ databases">
        <authorList>
            <person name="King R."/>
        </authorList>
    </citation>
    <scope>NUCLEOTIDE SEQUENCE</scope>
</reference>
<name>A0A9N9XNI3_PHYSR</name>
<dbReference type="AlphaFoldDB" id="A0A9N9XNI3"/>
<evidence type="ECO:0000256" key="10">
    <source>
        <dbReference type="RuleBase" id="RU367136"/>
    </source>
</evidence>
<comment type="subcellular location">
    <subcellularLocation>
        <location evidence="10">Endoplasmic reticulum membrane</location>
        <topology evidence="10">Single-pass membrane protein</topology>
    </subcellularLocation>
</comment>
<accession>A0A9N9XNI3</accession>
<dbReference type="PANTHER" id="PTHR45918">
    <property type="entry name" value="ALPHA-1,3/1,6-MANNOSYLTRANSFERASE ALG2"/>
    <property type="match status" value="1"/>
</dbReference>
<dbReference type="InterPro" id="IPR027054">
    <property type="entry name" value="ALG2"/>
</dbReference>
<dbReference type="GO" id="GO:0102704">
    <property type="term" value="F:GDP-Man:Man(2)GlcNAc(2)-PP-Dol alpha-1,6-mannosyltransferase activity"/>
    <property type="evidence" value="ECO:0007669"/>
    <property type="project" value="UniProtKB-UniRule"/>
</dbReference>
<keyword evidence="4" id="KW-0812">Transmembrane</keyword>
<feature type="domain" description="Glycosyltransferase subfamily 4-like N-terminal" evidence="12">
    <location>
        <begin position="18"/>
        <end position="193"/>
    </location>
</feature>
<keyword evidence="5" id="KW-0256">Endoplasmic reticulum</keyword>
<keyword evidence="3 10" id="KW-0808">Transferase</keyword>
<evidence type="ECO:0000259" key="12">
    <source>
        <dbReference type="Pfam" id="PF13439"/>
    </source>
</evidence>
<keyword evidence="2 10" id="KW-0328">Glycosyltransferase</keyword>
<dbReference type="EC" id="2.4.1.132" evidence="10"/>
<evidence type="ECO:0000256" key="5">
    <source>
        <dbReference type="ARBA" id="ARBA00022824"/>
    </source>
</evidence>
<dbReference type="SUPFAM" id="SSF53756">
    <property type="entry name" value="UDP-Glycosyltransferase/glycogen phosphorylase"/>
    <property type="match status" value="1"/>
</dbReference>
<organism evidence="13 14">
    <name type="scientific">Phyllotreta striolata</name>
    <name type="common">Striped flea beetle</name>
    <name type="synonym">Crioceris striolata</name>
    <dbReference type="NCBI Taxonomy" id="444603"/>
    <lineage>
        <taxon>Eukaryota</taxon>
        <taxon>Metazoa</taxon>
        <taxon>Ecdysozoa</taxon>
        <taxon>Arthropoda</taxon>
        <taxon>Hexapoda</taxon>
        <taxon>Insecta</taxon>
        <taxon>Pterygota</taxon>
        <taxon>Neoptera</taxon>
        <taxon>Endopterygota</taxon>
        <taxon>Coleoptera</taxon>
        <taxon>Polyphaga</taxon>
        <taxon>Cucujiformia</taxon>
        <taxon>Chrysomeloidea</taxon>
        <taxon>Chrysomelidae</taxon>
        <taxon>Galerucinae</taxon>
        <taxon>Alticini</taxon>
        <taxon>Phyllotreta</taxon>
    </lineage>
</organism>
<dbReference type="EMBL" id="OU900095">
    <property type="protein sequence ID" value="CAG9858799.1"/>
    <property type="molecule type" value="Genomic_DNA"/>
</dbReference>
<dbReference type="EC" id="2.4.1.257" evidence="10"/>
<evidence type="ECO:0000256" key="6">
    <source>
        <dbReference type="ARBA" id="ARBA00022989"/>
    </source>
</evidence>
<evidence type="ECO:0000256" key="4">
    <source>
        <dbReference type="ARBA" id="ARBA00022692"/>
    </source>
</evidence>
<sequence length="420" mass="47308">MSGQRKLKIAFIHPDLGIGGAERLVLDIAVALKSSGHRVRFLTNHYDPSHAFDELKTGEFPVEVYGDWLPRSICGRFQAFCAYIRMIYLSIMYLLFYKHEHKPDVYFTDLIPVANAFLRLFNEKVVYYCHHPDLLASAPGGSLKKLYRMPINWLEMFTTGLAGVILVNSQYTASVFRATFPTLTNDIQILYPTIADSYQKTVSRLKKPKPIESLVPEIKKPGKKIVFLSINRYHPAKKLEFAVLALDKLRQLISKEDWDVTYLILAGGYDPQSGVNAITYLDLVNLTKDKKLEGKVVFLKSPNDNLKAELLNSCTCLVYTPVNEHFGIVPLEAMMVSKPVIAVNSGGPRETVNHGVTGYLCEPTPDSMAEFMARIVDGNSEEMGIKGKSWLEEQFSYDQFKSSLFKVLDKLCSGPSSKKD</sequence>
<keyword evidence="6" id="KW-1133">Transmembrane helix</keyword>